<comment type="caution">
    <text evidence="7">The sequence shown here is derived from an EMBL/GenBank/DDBJ whole genome shotgun (WGS) entry which is preliminary data.</text>
</comment>
<dbReference type="PROSITE" id="PS50262">
    <property type="entry name" value="G_PROTEIN_RECEP_F1_2"/>
    <property type="match status" value="1"/>
</dbReference>
<reference evidence="7" key="1">
    <citation type="submission" date="2020-06" db="EMBL/GenBank/DDBJ databases">
        <title>Draft genome of Bugula neritina, a colonial animal packing powerful symbionts and potential medicines.</title>
        <authorList>
            <person name="Rayko M."/>
        </authorList>
    </citation>
    <scope>NUCLEOTIDE SEQUENCE [LARGE SCALE GENOMIC DNA]</scope>
    <source>
        <strain evidence="7">Kwan_BN1</strain>
    </source>
</reference>
<evidence type="ECO:0000256" key="5">
    <source>
        <dbReference type="SAM" id="Phobius"/>
    </source>
</evidence>
<accession>A0A7J7KCB3</accession>
<feature type="transmembrane region" description="Helical" evidence="5">
    <location>
        <begin position="58"/>
        <end position="78"/>
    </location>
</feature>
<evidence type="ECO:0000256" key="1">
    <source>
        <dbReference type="ARBA" id="ARBA00004370"/>
    </source>
</evidence>
<evidence type="ECO:0000256" key="2">
    <source>
        <dbReference type="ARBA" id="ARBA00022692"/>
    </source>
</evidence>
<proteinExistence type="predicted"/>
<organism evidence="7 8">
    <name type="scientific">Bugula neritina</name>
    <name type="common">Brown bryozoan</name>
    <name type="synonym">Sertularia neritina</name>
    <dbReference type="NCBI Taxonomy" id="10212"/>
    <lineage>
        <taxon>Eukaryota</taxon>
        <taxon>Metazoa</taxon>
        <taxon>Spiralia</taxon>
        <taxon>Lophotrochozoa</taxon>
        <taxon>Bryozoa</taxon>
        <taxon>Gymnolaemata</taxon>
        <taxon>Cheilostomatida</taxon>
        <taxon>Flustrina</taxon>
        <taxon>Buguloidea</taxon>
        <taxon>Bugulidae</taxon>
        <taxon>Bugula</taxon>
    </lineage>
</organism>
<keyword evidence="2 5" id="KW-0812">Transmembrane</keyword>
<feature type="domain" description="G-protein coupled receptors family 1 profile" evidence="6">
    <location>
        <begin position="39"/>
        <end position="183"/>
    </location>
</feature>
<dbReference type="GO" id="GO:0016020">
    <property type="term" value="C:membrane"/>
    <property type="evidence" value="ECO:0007669"/>
    <property type="project" value="UniProtKB-SubCell"/>
</dbReference>
<dbReference type="EMBL" id="VXIV02000924">
    <property type="protein sequence ID" value="KAF6035166.1"/>
    <property type="molecule type" value="Genomic_DNA"/>
</dbReference>
<dbReference type="Proteomes" id="UP000593567">
    <property type="component" value="Unassembled WGS sequence"/>
</dbReference>
<keyword evidence="4 5" id="KW-0472">Membrane</keyword>
<keyword evidence="8" id="KW-1185">Reference proteome</keyword>
<evidence type="ECO:0000256" key="3">
    <source>
        <dbReference type="ARBA" id="ARBA00022989"/>
    </source>
</evidence>
<dbReference type="InterPro" id="IPR017452">
    <property type="entry name" value="GPCR_Rhodpsn_7TM"/>
</dbReference>
<dbReference type="AlphaFoldDB" id="A0A7J7KCB3"/>
<feature type="transmembrane region" description="Helical" evidence="5">
    <location>
        <begin position="28"/>
        <end position="46"/>
    </location>
</feature>
<evidence type="ECO:0000313" key="8">
    <source>
        <dbReference type="Proteomes" id="UP000593567"/>
    </source>
</evidence>
<evidence type="ECO:0000313" key="7">
    <source>
        <dbReference type="EMBL" id="KAF6035166.1"/>
    </source>
</evidence>
<evidence type="ECO:0000259" key="6">
    <source>
        <dbReference type="PROSITE" id="PS50262"/>
    </source>
</evidence>
<protein>
    <recommendedName>
        <fullName evidence="6">G-protein coupled receptors family 1 profile domain-containing protein</fullName>
    </recommendedName>
</protein>
<comment type="subcellular location">
    <subcellularLocation>
        <location evidence="1">Membrane</location>
    </subcellularLocation>
</comment>
<evidence type="ECO:0000256" key="4">
    <source>
        <dbReference type="ARBA" id="ARBA00023136"/>
    </source>
</evidence>
<keyword evidence="3 5" id="KW-1133">Transmembrane helix</keyword>
<dbReference type="Gene3D" id="1.20.1070.10">
    <property type="entry name" value="Rhodopsin 7-helix transmembrane proteins"/>
    <property type="match status" value="1"/>
</dbReference>
<sequence>MGNYSSAYEEILPCDNETVLCYQPFNEIYVGINCVSILLNILHLLILNDMKELKTTKYFWVLINISVADITTNIILIVYLNCDIRQLILQLPVTAAYWTFKAIGNLTGYASLLRFMVFLVASVEKYVGVCRPYNYSTHVLIVNLKSFTVFLYLLAFLLKAVGSLVIAHPLCQASLKVQIARRL</sequence>
<name>A0A7J7KCB3_BUGNE</name>
<dbReference type="SUPFAM" id="SSF81321">
    <property type="entry name" value="Family A G protein-coupled receptor-like"/>
    <property type="match status" value="1"/>
</dbReference>
<gene>
    <name evidence="7" type="ORF">EB796_006526</name>
</gene>